<dbReference type="OrthoDB" id="2599194at2"/>
<organism evidence="1 2">
    <name type="scientific">Flagellimonas hadalis</name>
    <dbReference type="NCBI Taxonomy" id="2597517"/>
    <lineage>
        <taxon>Bacteria</taxon>
        <taxon>Pseudomonadati</taxon>
        <taxon>Bacteroidota</taxon>
        <taxon>Flavobacteriia</taxon>
        <taxon>Flavobacteriales</taxon>
        <taxon>Flavobacteriaceae</taxon>
        <taxon>Flagellimonas</taxon>
    </lineage>
</organism>
<dbReference type="InterPro" id="IPR011463">
    <property type="entry name" value="DUF1569"/>
</dbReference>
<comment type="caution">
    <text evidence="1">The sequence shown here is derived from an EMBL/GenBank/DDBJ whole genome shotgun (WGS) entry which is preliminary data.</text>
</comment>
<keyword evidence="2" id="KW-1185">Reference proteome</keyword>
<name>A0A5N5IL87_9FLAO</name>
<proteinExistence type="predicted"/>
<accession>A0A5N5IL87</accession>
<dbReference type="EMBL" id="VNIK02000012">
    <property type="protein sequence ID" value="KAB5485489.1"/>
    <property type="molecule type" value="Genomic_DNA"/>
</dbReference>
<dbReference type="Pfam" id="PF07606">
    <property type="entry name" value="DUF1569"/>
    <property type="match status" value="1"/>
</dbReference>
<reference evidence="1" key="1">
    <citation type="submission" date="2019-10" db="EMBL/GenBank/DDBJ databases">
        <title>Muricauda hadale sp. nov., a piezophilic bacterium isolated from hadopelagic water of the Mariana Trench.</title>
        <authorList>
            <person name="Wei Y."/>
        </authorList>
    </citation>
    <scope>NUCLEOTIDE SEQUENCE [LARGE SCALE GENOMIC DNA]</scope>
    <source>
        <strain evidence="1">MT-229</strain>
    </source>
</reference>
<sequence length="150" mass="17454">MKSLFDPAAHTEILSRADQLSEASVGQWGKMTVGQMLCHCQFPLKVALGDHGPSKKVNPIMKLLMKSFKKSMYDDKPWRHNLPTAKGLKVTDDKDFSTEKKKLIKLIDDFHQQKDKKVWEPHPVFGHFTHHQWGQMQYKHLDHHLRQFGV</sequence>
<evidence type="ECO:0000313" key="2">
    <source>
        <dbReference type="Proteomes" id="UP000319204"/>
    </source>
</evidence>
<dbReference type="Gene3D" id="1.20.120.450">
    <property type="entry name" value="dinb family like domain"/>
    <property type="match status" value="1"/>
</dbReference>
<evidence type="ECO:0000313" key="1">
    <source>
        <dbReference type="EMBL" id="KAB5485489.1"/>
    </source>
</evidence>
<dbReference type="RefSeq" id="WP_151891343.1">
    <property type="nucleotide sequence ID" value="NZ_VNIK02000012.1"/>
</dbReference>
<dbReference type="AlphaFoldDB" id="A0A5N5IL87"/>
<protein>
    <submittedName>
        <fullName evidence="1">DUF1569 domain-containing protein</fullName>
    </submittedName>
</protein>
<dbReference type="InterPro" id="IPR034660">
    <property type="entry name" value="DinB/YfiT-like"/>
</dbReference>
<dbReference type="Proteomes" id="UP000319204">
    <property type="component" value="Unassembled WGS sequence"/>
</dbReference>
<gene>
    <name evidence="1" type="ORF">FOT42_015000</name>
</gene>